<gene>
    <name evidence="1" type="ORF">KL86DYS2_13134</name>
</gene>
<sequence>MYFLKASFKDLLTGCMQQSVFEIKNRYHSKQRKLCQDQSIMLLRATAEKKF</sequence>
<protein>
    <submittedName>
        <fullName evidence="1">Uncharacterized protein</fullName>
    </submittedName>
</protein>
<dbReference type="EMBL" id="FLUL01000001">
    <property type="protein sequence ID" value="SBW07268.1"/>
    <property type="molecule type" value="Genomic_DNA"/>
</dbReference>
<organism evidence="1">
    <name type="scientific">uncultured Dysgonomonas sp</name>
    <dbReference type="NCBI Taxonomy" id="206096"/>
    <lineage>
        <taxon>Bacteria</taxon>
        <taxon>Pseudomonadati</taxon>
        <taxon>Bacteroidota</taxon>
        <taxon>Bacteroidia</taxon>
        <taxon>Bacteroidales</taxon>
        <taxon>Dysgonomonadaceae</taxon>
        <taxon>Dysgonomonas</taxon>
        <taxon>environmental samples</taxon>
    </lineage>
</organism>
<name>A0A212K6M5_9BACT</name>
<dbReference type="AlphaFoldDB" id="A0A212K6M5"/>
<accession>A0A212K6M5</accession>
<proteinExistence type="predicted"/>
<reference evidence="1" key="1">
    <citation type="submission" date="2016-04" db="EMBL/GenBank/DDBJ databases">
        <authorList>
            <person name="Evans L.H."/>
            <person name="Alamgir A."/>
            <person name="Owens N."/>
            <person name="Weber N.D."/>
            <person name="Virtaneva K."/>
            <person name="Barbian K."/>
            <person name="Babar A."/>
            <person name="Rosenke K."/>
        </authorList>
    </citation>
    <scope>NUCLEOTIDE SEQUENCE</scope>
    <source>
        <strain evidence="1">86-2</strain>
    </source>
</reference>
<evidence type="ECO:0000313" key="1">
    <source>
        <dbReference type="EMBL" id="SBW07268.1"/>
    </source>
</evidence>